<organism evidence="8 9">
    <name type="scientific">Thioalkalivibrio versutus</name>
    <dbReference type="NCBI Taxonomy" id="106634"/>
    <lineage>
        <taxon>Bacteria</taxon>
        <taxon>Pseudomonadati</taxon>
        <taxon>Pseudomonadota</taxon>
        <taxon>Gammaproteobacteria</taxon>
        <taxon>Chromatiales</taxon>
        <taxon>Ectothiorhodospiraceae</taxon>
        <taxon>Thioalkalivibrio</taxon>
    </lineage>
</organism>
<dbReference type="Proteomes" id="UP000064201">
    <property type="component" value="Chromosome"/>
</dbReference>
<dbReference type="InterPro" id="IPR002712">
    <property type="entry name" value="CcdB"/>
</dbReference>
<reference evidence="8 9" key="1">
    <citation type="submission" date="2015-04" db="EMBL/GenBank/DDBJ databases">
        <title>Complete Sequence for the Genome of the Thioalkalivibrio versutus D301.</title>
        <authorList>
            <person name="Mu T."/>
            <person name="Zhou J."/>
            <person name="Xu X."/>
        </authorList>
    </citation>
    <scope>NUCLEOTIDE SEQUENCE [LARGE SCALE GENOMIC DNA]</scope>
    <source>
        <strain evidence="8 9">D301</strain>
    </source>
</reference>
<dbReference type="GO" id="GO:0008657">
    <property type="term" value="F:DNA topoisomerase type II (double strand cut, ATP-hydrolyzing) inhibitor activity"/>
    <property type="evidence" value="ECO:0007669"/>
    <property type="project" value="InterPro"/>
</dbReference>
<dbReference type="STRING" id="106634.TVD_05230"/>
<protein>
    <recommendedName>
        <fullName evidence="2">Toxin CcdB</fullName>
    </recommendedName>
    <alternativeName>
        <fullName evidence="7">Cytotoxic protein CcdB</fullName>
    </alternativeName>
    <alternativeName>
        <fullName evidence="6">Protein LetD</fullName>
    </alternativeName>
</protein>
<evidence type="ECO:0000256" key="2">
    <source>
        <dbReference type="ARBA" id="ARBA00015075"/>
    </source>
</evidence>
<proteinExistence type="inferred from homology"/>
<evidence type="ECO:0000256" key="6">
    <source>
        <dbReference type="ARBA" id="ARBA00029628"/>
    </source>
</evidence>
<gene>
    <name evidence="8" type="ORF">TVD_05230</name>
</gene>
<dbReference type="Pfam" id="PF01845">
    <property type="entry name" value="CcdB"/>
    <property type="match status" value="1"/>
</dbReference>
<dbReference type="GO" id="GO:0006276">
    <property type="term" value="P:plasmid maintenance"/>
    <property type="evidence" value="ECO:0007669"/>
    <property type="project" value="InterPro"/>
</dbReference>
<dbReference type="SUPFAM" id="SSF50118">
    <property type="entry name" value="Cell growth inhibitor/plasmid maintenance toxic component"/>
    <property type="match status" value="1"/>
</dbReference>
<accession>A0A0G3G7F3</accession>
<dbReference type="EMBL" id="CP011367">
    <property type="protein sequence ID" value="AKJ94806.1"/>
    <property type="molecule type" value="Genomic_DNA"/>
</dbReference>
<keyword evidence="3" id="KW-0678">Repressor</keyword>
<evidence type="ECO:0000313" key="8">
    <source>
        <dbReference type="EMBL" id="AKJ94806.1"/>
    </source>
</evidence>
<keyword evidence="5" id="KW-0804">Transcription</keyword>
<evidence type="ECO:0000256" key="7">
    <source>
        <dbReference type="ARBA" id="ARBA00033135"/>
    </source>
</evidence>
<keyword evidence="9" id="KW-1185">Reference proteome</keyword>
<dbReference type="OrthoDB" id="9813510at2"/>
<evidence type="ECO:0000256" key="1">
    <source>
        <dbReference type="ARBA" id="ARBA00005230"/>
    </source>
</evidence>
<evidence type="ECO:0000313" key="9">
    <source>
        <dbReference type="Proteomes" id="UP000064201"/>
    </source>
</evidence>
<dbReference type="RefSeq" id="WP_018145905.1">
    <property type="nucleotide sequence ID" value="NZ_CP011367.1"/>
</dbReference>
<sequence length="104" mass="11103">MAQFSVHRNPSADTASWVPYLLVLQNDLLAEISTVVVAPLIHAESFGLPAHILNPAFTIEGHRVVLSTAELAGVSRTTLGEEVLSLGGERDTIMAACDFLFTGI</sequence>
<evidence type="ECO:0000256" key="4">
    <source>
        <dbReference type="ARBA" id="ARBA00023015"/>
    </source>
</evidence>
<dbReference type="PATRIC" id="fig|106634.4.peg.1069"/>
<dbReference type="AlphaFoldDB" id="A0A0G3G7F3"/>
<dbReference type="KEGG" id="tvr:TVD_05230"/>
<keyword evidence="4" id="KW-0805">Transcription regulation</keyword>
<dbReference type="InterPro" id="IPR011067">
    <property type="entry name" value="Plasmid_toxin/cell-grow_inhib"/>
</dbReference>
<evidence type="ECO:0000256" key="3">
    <source>
        <dbReference type="ARBA" id="ARBA00022491"/>
    </source>
</evidence>
<name>A0A0G3G7F3_9GAMM</name>
<dbReference type="Gene3D" id="2.30.30.110">
    <property type="match status" value="1"/>
</dbReference>
<comment type="similarity">
    <text evidence="1">Belongs to the CcdB toxin family.</text>
</comment>
<evidence type="ECO:0000256" key="5">
    <source>
        <dbReference type="ARBA" id="ARBA00023163"/>
    </source>
</evidence>